<sequence length="292" mass="32238">MNFDWNDIPLLLKLAESGNMAQTARELGLVTSTVSRRVAAAEQALGIRLFIRDNTGYQPTAGGKILLSHADTIVDRVKTMLLESQEEARAISGAVNITAIDVLLSHWLVRHVPALLAKHPRLELNLIGDFRELSFTRREADLALRLNRPSADAALRMRKIGTLGFAVYGAENFSGATRKDWPALPWLSFPDEMARLAEMQWLAKIGPLQKIRLTSIAMIASACEAGVGIALLPCVVGDRLGLVRLQQETESQRELWLLSHKDAGQVARFRAVSQWLSEQAEQDSELLAGNVQ</sequence>
<dbReference type="InterPro" id="IPR036388">
    <property type="entry name" value="WH-like_DNA-bd_sf"/>
</dbReference>
<accession>A0ABT4Y5G4</accession>
<dbReference type="InterPro" id="IPR036390">
    <property type="entry name" value="WH_DNA-bd_sf"/>
</dbReference>
<dbReference type="InterPro" id="IPR058163">
    <property type="entry name" value="LysR-type_TF_proteobact-type"/>
</dbReference>
<evidence type="ECO:0000256" key="3">
    <source>
        <dbReference type="ARBA" id="ARBA00023125"/>
    </source>
</evidence>
<dbReference type="Pfam" id="PF03466">
    <property type="entry name" value="LysR_substrate"/>
    <property type="match status" value="1"/>
</dbReference>
<evidence type="ECO:0000313" key="6">
    <source>
        <dbReference type="EMBL" id="MDA8484103.1"/>
    </source>
</evidence>
<proteinExistence type="inferred from homology"/>
<dbReference type="PANTHER" id="PTHR30537:SF3">
    <property type="entry name" value="TRANSCRIPTIONAL REGULATORY PROTEIN"/>
    <property type="match status" value="1"/>
</dbReference>
<keyword evidence="2" id="KW-0805">Transcription regulation</keyword>
<keyword evidence="7" id="KW-1185">Reference proteome</keyword>
<dbReference type="SUPFAM" id="SSF53850">
    <property type="entry name" value="Periplasmic binding protein-like II"/>
    <property type="match status" value="1"/>
</dbReference>
<organism evidence="6 7">
    <name type="scientific">Metapseudomonas resinovorans</name>
    <name type="common">Pseudomonas resinovorans</name>
    <dbReference type="NCBI Taxonomy" id="53412"/>
    <lineage>
        <taxon>Bacteria</taxon>
        <taxon>Pseudomonadati</taxon>
        <taxon>Pseudomonadota</taxon>
        <taxon>Gammaproteobacteria</taxon>
        <taxon>Pseudomonadales</taxon>
        <taxon>Pseudomonadaceae</taxon>
        <taxon>Metapseudomonas</taxon>
    </lineage>
</organism>
<evidence type="ECO:0000256" key="1">
    <source>
        <dbReference type="ARBA" id="ARBA00009437"/>
    </source>
</evidence>
<evidence type="ECO:0000313" key="7">
    <source>
        <dbReference type="Proteomes" id="UP001211689"/>
    </source>
</evidence>
<evidence type="ECO:0000256" key="4">
    <source>
        <dbReference type="ARBA" id="ARBA00023163"/>
    </source>
</evidence>
<comment type="similarity">
    <text evidence="1">Belongs to the LysR transcriptional regulatory family.</text>
</comment>
<dbReference type="RefSeq" id="WP_271471061.1">
    <property type="nucleotide sequence ID" value="NZ_JANEWF010000013.1"/>
</dbReference>
<dbReference type="Gene3D" id="1.10.10.10">
    <property type="entry name" value="Winged helix-like DNA-binding domain superfamily/Winged helix DNA-binding domain"/>
    <property type="match status" value="1"/>
</dbReference>
<protein>
    <submittedName>
        <fullName evidence="6">LysR family transcriptional regulator</fullName>
    </submittedName>
</protein>
<dbReference type="CDD" id="cd05466">
    <property type="entry name" value="PBP2_LTTR_substrate"/>
    <property type="match status" value="1"/>
</dbReference>
<keyword evidence="4" id="KW-0804">Transcription</keyword>
<dbReference type="Gene3D" id="3.40.190.290">
    <property type="match status" value="1"/>
</dbReference>
<dbReference type="InterPro" id="IPR005119">
    <property type="entry name" value="LysR_subst-bd"/>
</dbReference>
<dbReference type="Proteomes" id="UP001211689">
    <property type="component" value="Unassembled WGS sequence"/>
</dbReference>
<keyword evidence="3" id="KW-0238">DNA-binding</keyword>
<dbReference type="Pfam" id="PF00126">
    <property type="entry name" value="HTH_1"/>
    <property type="match status" value="1"/>
</dbReference>
<reference evidence="6 7" key="1">
    <citation type="submission" date="2022-07" db="EMBL/GenBank/DDBJ databases">
        <title>Genome Analysis of Selected Gammaproteobacteria from Nigerian Food snails.</title>
        <authorList>
            <person name="Okafor A.C."/>
        </authorList>
    </citation>
    <scope>NUCLEOTIDE SEQUENCE [LARGE SCALE GENOMIC DNA]</scope>
    <source>
        <strain evidence="6 7">Awg 2</strain>
    </source>
</reference>
<gene>
    <name evidence="6" type="ORF">NNO07_13580</name>
</gene>
<dbReference type="InterPro" id="IPR000847">
    <property type="entry name" value="LysR_HTH_N"/>
</dbReference>
<dbReference type="EMBL" id="JANEWF010000013">
    <property type="protein sequence ID" value="MDA8484103.1"/>
    <property type="molecule type" value="Genomic_DNA"/>
</dbReference>
<evidence type="ECO:0000259" key="5">
    <source>
        <dbReference type="PROSITE" id="PS50931"/>
    </source>
</evidence>
<evidence type="ECO:0000256" key="2">
    <source>
        <dbReference type="ARBA" id="ARBA00023015"/>
    </source>
</evidence>
<comment type="caution">
    <text evidence="6">The sequence shown here is derived from an EMBL/GenBank/DDBJ whole genome shotgun (WGS) entry which is preliminary data.</text>
</comment>
<dbReference type="PROSITE" id="PS50931">
    <property type="entry name" value="HTH_LYSR"/>
    <property type="match status" value="1"/>
</dbReference>
<name>A0ABT4Y5G4_METRE</name>
<dbReference type="PANTHER" id="PTHR30537">
    <property type="entry name" value="HTH-TYPE TRANSCRIPTIONAL REGULATOR"/>
    <property type="match status" value="1"/>
</dbReference>
<dbReference type="SUPFAM" id="SSF46785">
    <property type="entry name" value="Winged helix' DNA-binding domain"/>
    <property type="match status" value="1"/>
</dbReference>
<feature type="domain" description="HTH lysR-type" evidence="5">
    <location>
        <begin position="3"/>
        <end position="60"/>
    </location>
</feature>